<dbReference type="Gene3D" id="3.40.50.720">
    <property type="entry name" value="NAD(P)-binding Rossmann-like Domain"/>
    <property type="match status" value="1"/>
</dbReference>
<dbReference type="PANTHER" id="PTHR43669">
    <property type="entry name" value="5-KETO-D-GLUCONATE 5-REDUCTASE"/>
    <property type="match status" value="1"/>
</dbReference>
<dbReference type="InterPro" id="IPR002347">
    <property type="entry name" value="SDR_fam"/>
</dbReference>
<comment type="similarity">
    <text evidence="1">Belongs to the short-chain dehydrogenases/reductases (SDR) family.</text>
</comment>
<dbReference type="InterPro" id="IPR036291">
    <property type="entry name" value="NAD(P)-bd_dom_sf"/>
</dbReference>
<dbReference type="PANTHER" id="PTHR43669:SF3">
    <property type="entry name" value="ALCOHOL DEHYDROGENASE, PUTATIVE (AFU_ORTHOLOGUE AFUA_3G03445)-RELATED"/>
    <property type="match status" value="1"/>
</dbReference>
<dbReference type="EMBL" id="OBDY01000010">
    <property type="protein sequence ID" value="SNY49672.1"/>
    <property type="molecule type" value="Genomic_DNA"/>
</dbReference>
<evidence type="ECO:0000313" key="3">
    <source>
        <dbReference type="EMBL" id="SNY49672.1"/>
    </source>
</evidence>
<dbReference type="SUPFAM" id="SSF51735">
    <property type="entry name" value="NAD(P)-binding Rossmann-fold domains"/>
    <property type="match status" value="1"/>
</dbReference>
<accession>A0A285INW7</accession>
<protein>
    <submittedName>
        <fullName evidence="3">Enoyl-(Acyl carrier protein) reductase</fullName>
    </submittedName>
</protein>
<evidence type="ECO:0000256" key="2">
    <source>
        <dbReference type="ARBA" id="ARBA00023002"/>
    </source>
</evidence>
<dbReference type="CDD" id="cd05233">
    <property type="entry name" value="SDR_c"/>
    <property type="match status" value="1"/>
</dbReference>
<name>A0A285INW7_9ACTN</name>
<dbReference type="Pfam" id="PF13561">
    <property type="entry name" value="adh_short_C2"/>
    <property type="match status" value="1"/>
</dbReference>
<proteinExistence type="inferred from homology"/>
<evidence type="ECO:0000313" key="4">
    <source>
        <dbReference type="Proteomes" id="UP000219612"/>
    </source>
</evidence>
<evidence type="ECO:0000256" key="1">
    <source>
        <dbReference type="ARBA" id="ARBA00006484"/>
    </source>
</evidence>
<organism evidence="3 4">
    <name type="scientific">Paractinoplanes atraurantiacus</name>
    <dbReference type="NCBI Taxonomy" id="1036182"/>
    <lineage>
        <taxon>Bacteria</taxon>
        <taxon>Bacillati</taxon>
        <taxon>Actinomycetota</taxon>
        <taxon>Actinomycetes</taxon>
        <taxon>Micromonosporales</taxon>
        <taxon>Micromonosporaceae</taxon>
        <taxon>Paractinoplanes</taxon>
    </lineage>
</organism>
<dbReference type="AlphaFoldDB" id="A0A285INW7"/>
<dbReference type="Proteomes" id="UP000219612">
    <property type="component" value="Unassembled WGS sequence"/>
</dbReference>
<keyword evidence="2" id="KW-0560">Oxidoreductase</keyword>
<dbReference type="GO" id="GO:0016491">
    <property type="term" value="F:oxidoreductase activity"/>
    <property type="evidence" value="ECO:0007669"/>
    <property type="project" value="UniProtKB-KW"/>
</dbReference>
<gene>
    <name evidence="3" type="ORF">SAMN05421748_11084</name>
</gene>
<sequence>MPSRNPARLTRLEGKIKSDRLHGYVGDISDLSDASRLRFLMADDLGPIDAVVASLGEWWEGSPLLSLDPAVWQRIISDNLTSHFMVARAFLPALVDRADSVYLTLGGIASVLAVAGSGPISVTGAAQAMLMRVLAAEAEGKAVRLHEVDVYTPIVTEDWDGGEIEPGWLSGRDVGAFVADALTPGFGGGLFLQIPEDTTFRRNEV</sequence>
<keyword evidence="4" id="KW-1185">Reference proteome</keyword>
<reference evidence="3 4" key="1">
    <citation type="submission" date="2017-09" db="EMBL/GenBank/DDBJ databases">
        <authorList>
            <person name="Ehlers B."/>
            <person name="Leendertz F.H."/>
        </authorList>
    </citation>
    <scope>NUCLEOTIDE SEQUENCE [LARGE SCALE GENOMIC DNA]</scope>
    <source>
        <strain evidence="3 4">CGMCC 4.6857</strain>
    </source>
</reference>